<dbReference type="EMBL" id="AP015034">
    <property type="protein sequence ID" value="BAT76089.1"/>
    <property type="molecule type" value="Genomic_DNA"/>
</dbReference>
<accession>A0A0S3R634</accession>
<gene>
    <name evidence="1" type="primary">Vigan.01G404800</name>
    <name evidence="1" type="ORF">VIGAN_01404800</name>
</gene>
<keyword evidence="2" id="KW-1185">Reference proteome</keyword>
<protein>
    <submittedName>
        <fullName evidence="1">Uncharacterized protein</fullName>
    </submittedName>
</protein>
<dbReference type="AlphaFoldDB" id="A0A0S3R634"/>
<name>A0A0S3R634_PHAAN</name>
<sequence>IRELVVFPKPWKVNRLQLGGPHGWQQWLERLSGDGCHGVQILLRSWIKLDRELIAMFIELEILNKRRLLL</sequence>
<evidence type="ECO:0000313" key="2">
    <source>
        <dbReference type="Proteomes" id="UP000291084"/>
    </source>
</evidence>
<evidence type="ECO:0000313" key="1">
    <source>
        <dbReference type="EMBL" id="BAT76089.1"/>
    </source>
</evidence>
<dbReference type="Proteomes" id="UP000291084">
    <property type="component" value="Chromosome 1"/>
</dbReference>
<proteinExistence type="predicted"/>
<reference evidence="1 2" key="1">
    <citation type="journal article" date="2015" name="Sci. Rep.">
        <title>The power of single molecule real-time sequencing technology in the de novo assembly of a eukaryotic genome.</title>
        <authorList>
            <person name="Sakai H."/>
            <person name="Naito K."/>
            <person name="Ogiso-Tanaka E."/>
            <person name="Takahashi Y."/>
            <person name="Iseki K."/>
            <person name="Muto C."/>
            <person name="Satou K."/>
            <person name="Teruya K."/>
            <person name="Shiroma A."/>
            <person name="Shimoji M."/>
            <person name="Hirano T."/>
            <person name="Itoh T."/>
            <person name="Kaga A."/>
            <person name="Tomooka N."/>
        </authorList>
    </citation>
    <scope>NUCLEOTIDE SEQUENCE [LARGE SCALE GENOMIC DNA]</scope>
    <source>
        <strain evidence="2">cv. Shumari</strain>
    </source>
</reference>
<organism evidence="1 2">
    <name type="scientific">Vigna angularis var. angularis</name>
    <dbReference type="NCBI Taxonomy" id="157739"/>
    <lineage>
        <taxon>Eukaryota</taxon>
        <taxon>Viridiplantae</taxon>
        <taxon>Streptophyta</taxon>
        <taxon>Embryophyta</taxon>
        <taxon>Tracheophyta</taxon>
        <taxon>Spermatophyta</taxon>
        <taxon>Magnoliopsida</taxon>
        <taxon>eudicotyledons</taxon>
        <taxon>Gunneridae</taxon>
        <taxon>Pentapetalae</taxon>
        <taxon>rosids</taxon>
        <taxon>fabids</taxon>
        <taxon>Fabales</taxon>
        <taxon>Fabaceae</taxon>
        <taxon>Papilionoideae</taxon>
        <taxon>50 kb inversion clade</taxon>
        <taxon>NPAAA clade</taxon>
        <taxon>indigoferoid/millettioid clade</taxon>
        <taxon>Phaseoleae</taxon>
        <taxon>Vigna</taxon>
    </lineage>
</organism>
<feature type="non-terminal residue" evidence="1">
    <location>
        <position position="1"/>
    </location>
</feature>